<dbReference type="AlphaFoldDB" id="A0A381DKD4"/>
<accession>A0A381DKD4</accession>
<gene>
    <name evidence="2" type="primary">hydD</name>
    <name evidence="2" type="ORF">NCTC12475_01320</name>
</gene>
<keyword evidence="3" id="KW-1185">Reference proteome</keyword>
<dbReference type="OrthoDB" id="5362877at2"/>
<dbReference type="GeneID" id="93089974"/>
<evidence type="ECO:0000313" key="3">
    <source>
        <dbReference type="Proteomes" id="UP000254920"/>
    </source>
</evidence>
<protein>
    <submittedName>
        <fullName evidence="2">Quinone-reactive Ni/Fe hydrogenase</fullName>
    </submittedName>
</protein>
<sequence length="506" mass="58573">MQTLLDIINDNFSPSIAKKTQKNDGEGKSDIFSTLLNSLNTENTDTPQLSDILNLKEINNTNNEIDLNITKKVDSKNLFEASNFLQILSLLEVLNGGKINKFPILNSKITEFFSVEKNVLEIKSAKNILELIKISKKFDLGLEKISITKDLTNKFEKEFKELAKKNFFKIENNLKFDEMTKSKINQMAKIDPKKDEANLPKLLANLDNKNPKSEIPMDKIVKSKNENDLNIENKIDKQTPFEEISKDKNLKNEPKFDKFQEISKDNNLNNESKFDKIVKSDEIINKMSQKIPENTHKIEISQDKNIDKKPQETNQIKQNIQKEDLLKTALNPSMQTNEEQNKKDDNQQSQNKNSSDELNLMVKDIVKNAQNQMKSIEVKRTFESFATTLKDQIENYKPPIMRVNMVLNPEKLGEVEITIVNRGNNLHINFNSTPQTMSLFLQNQAEFKASLVNMGFSELQMNFSDQNQNKNQEQNSKKFRYTKNDNELQDEEMEHNLLEIVVPRYI</sequence>
<dbReference type="Proteomes" id="UP000254920">
    <property type="component" value="Unassembled WGS sequence"/>
</dbReference>
<dbReference type="RefSeq" id="WP_089181878.1">
    <property type="nucleotide sequence ID" value="NZ_CP043427.1"/>
</dbReference>
<dbReference type="STRING" id="32024.GCA_000788295_01651"/>
<evidence type="ECO:0000259" key="1">
    <source>
        <dbReference type="Pfam" id="PF02120"/>
    </source>
</evidence>
<proteinExistence type="predicted"/>
<dbReference type="EMBL" id="UFVD01000001">
    <property type="protein sequence ID" value="SUX11105.1"/>
    <property type="molecule type" value="Genomic_DNA"/>
</dbReference>
<dbReference type="Pfam" id="PF02120">
    <property type="entry name" value="Flg_hook"/>
    <property type="match status" value="1"/>
</dbReference>
<evidence type="ECO:0000313" key="2">
    <source>
        <dbReference type="EMBL" id="SUX11105.1"/>
    </source>
</evidence>
<dbReference type="InterPro" id="IPR021136">
    <property type="entry name" value="Flagellar_hook_control-like_C"/>
</dbReference>
<feature type="domain" description="Flagellar hook-length control protein-like C-terminal" evidence="1">
    <location>
        <begin position="393"/>
        <end position="471"/>
    </location>
</feature>
<reference evidence="2 3" key="1">
    <citation type="submission" date="2018-06" db="EMBL/GenBank/DDBJ databases">
        <authorList>
            <consortium name="Pathogen Informatics"/>
            <person name="Doyle S."/>
        </authorList>
    </citation>
    <scope>NUCLEOTIDE SEQUENCE [LARGE SCALE GENOMIC DNA]</scope>
    <source>
        <strain evidence="2 3">NCTC12475</strain>
    </source>
</reference>
<organism evidence="2 3">
    <name type="scientific">Campylobacter sputorum subsp. sputorum</name>
    <dbReference type="NCBI Taxonomy" id="32024"/>
    <lineage>
        <taxon>Bacteria</taxon>
        <taxon>Pseudomonadati</taxon>
        <taxon>Campylobacterota</taxon>
        <taxon>Epsilonproteobacteria</taxon>
        <taxon>Campylobacterales</taxon>
        <taxon>Campylobacteraceae</taxon>
        <taxon>Campylobacter</taxon>
    </lineage>
</organism>
<dbReference type="Gene3D" id="3.30.750.140">
    <property type="match status" value="1"/>
</dbReference>
<name>A0A381DKD4_9BACT</name>
<dbReference type="InterPro" id="IPR038610">
    <property type="entry name" value="FliK-like_C_sf"/>
</dbReference>